<name>A0A8K0X458_9PEZI</name>
<proteinExistence type="inferred from homology"/>
<dbReference type="OrthoDB" id="20872at2759"/>
<dbReference type="SUPFAM" id="SSF49785">
    <property type="entry name" value="Galactose-binding domain-like"/>
    <property type="match status" value="1"/>
</dbReference>
<evidence type="ECO:0000256" key="1">
    <source>
        <dbReference type="ARBA" id="ARBA00007401"/>
    </source>
</evidence>
<keyword evidence="7" id="KW-1185">Reference proteome</keyword>
<protein>
    <submittedName>
        <fullName evidence="6">Beta-galactosidase</fullName>
    </submittedName>
</protein>
<dbReference type="AlphaFoldDB" id="A0A8K0X458"/>
<dbReference type="Proteomes" id="UP000813385">
    <property type="component" value="Unassembled WGS sequence"/>
</dbReference>
<dbReference type="InterPro" id="IPR006103">
    <property type="entry name" value="Glyco_hydro_2_cat"/>
</dbReference>
<dbReference type="InterPro" id="IPR017853">
    <property type="entry name" value="GH"/>
</dbReference>
<dbReference type="Gene3D" id="2.60.120.260">
    <property type="entry name" value="Galactose-binding domain-like"/>
    <property type="match status" value="1"/>
</dbReference>
<dbReference type="Pfam" id="PF00703">
    <property type="entry name" value="Glyco_hydro_2"/>
    <property type="match status" value="1"/>
</dbReference>
<evidence type="ECO:0000259" key="5">
    <source>
        <dbReference type="Pfam" id="PF02836"/>
    </source>
</evidence>
<evidence type="ECO:0000313" key="7">
    <source>
        <dbReference type="Proteomes" id="UP000813385"/>
    </source>
</evidence>
<dbReference type="Gene3D" id="2.60.40.10">
    <property type="entry name" value="Immunoglobulins"/>
    <property type="match status" value="1"/>
</dbReference>
<dbReference type="SUPFAM" id="SSF51445">
    <property type="entry name" value="(Trans)glycosidases"/>
    <property type="match status" value="1"/>
</dbReference>
<dbReference type="InterPro" id="IPR006102">
    <property type="entry name" value="Ig-like_GH2"/>
</dbReference>
<dbReference type="PANTHER" id="PTHR42732:SF4">
    <property type="entry name" value="BETA-MANNOSIDASE"/>
    <property type="match status" value="1"/>
</dbReference>
<dbReference type="PANTHER" id="PTHR42732">
    <property type="entry name" value="BETA-GALACTOSIDASE"/>
    <property type="match status" value="1"/>
</dbReference>
<dbReference type="InterPro" id="IPR008979">
    <property type="entry name" value="Galactose-bd-like_sf"/>
</dbReference>
<dbReference type="InterPro" id="IPR036156">
    <property type="entry name" value="Beta-gal/glucu_dom_sf"/>
</dbReference>
<evidence type="ECO:0000313" key="6">
    <source>
        <dbReference type="EMBL" id="KAH7361395.1"/>
    </source>
</evidence>
<sequence length="708" mass="78885">MAITPDTKTYPRPDFQRANLHWESLNGPWHFLFDDDDAGLAQKWQHKGLPDMVQLVGKTADQVGVASEGDTITQKIAAGTQELIKDNYFSRDGDSNSKRQIQVPFVFQSPASGVHDRGVHEVMWYERGISDPRSAEERHRGDRVLLRFGAVDYDAKVWVDGKFVGGHRGGHVPWELDITDELDIQPDVSPSATSPGPHRLVLRVYDSAYDLTQPRGKQYWGAKPESIFYTPSGGIWQSVWLEVVPVARLADSSHGTIIRSNNIDSGDLHSIIAVQGRRAGQLLSAEIVVSLGGVAVATSARVNLPKDSNQVNIDVSTRLSKEQLGKLNSSFLSLAPLQDEKCWRDGVALWSPEHPTLYDLQIKLFDSSGSAIDEIQTTTGMRSINWTRGDGLWRLNGRPYFQALVLDQGYWPETFMTPPTSDSLRLDIELSKAMGMNGCRKHQKVEDPLFYYWADRLGYLVWGEMANAYQFSSEYVERFDQEWMESVRLGINHPSIVTWTPVNESWGYPSLKDSIQQRNHIRSLYYQTKSLDPTRSINDNCGWEHVLTDLTTYHDYADGDALAITSASLDKILGPKAGRNMFSKPIEGDSGADHLAGAPVMCTEFGGVNIVPAKAGAEGDREWGYTTASDSEDLLKRVEKLVKAVVTGGQACAFVYTQLADIEQEANGLYTFDRKEKLDAARVKSLVDEALAVFYEAVQSRRDVGASN</sequence>
<dbReference type="InterPro" id="IPR051913">
    <property type="entry name" value="GH2_Domain-Containing"/>
</dbReference>
<organism evidence="6 7">
    <name type="scientific">Plectosphaerella cucumerina</name>
    <dbReference type="NCBI Taxonomy" id="40658"/>
    <lineage>
        <taxon>Eukaryota</taxon>
        <taxon>Fungi</taxon>
        <taxon>Dikarya</taxon>
        <taxon>Ascomycota</taxon>
        <taxon>Pezizomycotina</taxon>
        <taxon>Sordariomycetes</taxon>
        <taxon>Hypocreomycetidae</taxon>
        <taxon>Glomerellales</taxon>
        <taxon>Plectosphaerellaceae</taxon>
        <taxon>Plectosphaerella</taxon>
    </lineage>
</organism>
<dbReference type="Gene3D" id="3.20.20.80">
    <property type="entry name" value="Glycosidases"/>
    <property type="match status" value="1"/>
</dbReference>
<evidence type="ECO:0000256" key="2">
    <source>
        <dbReference type="ARBA" id="ARBA00022801"/>
    </source>
</evidence>
<dbReference type="SUPFAM" id="SSF49303">
    <property type="entry name" value="beta-Galactosidase/glucuronidase domain"/>
    <property type="match status" value="1"/>
</dbReference>
<comment type="caution">
    <text evidence="6">The sequence shown here is derived from an EMBL/GenBank/DDBJ whole genome shotgun (WGS) entry which is preliminary data.</text>
</comment>
<keyword evidence="2" id="KW-0378">Hydrolase</keyword>
<feature type="domain" description="Glycoside hydrolase family 2 catalytic" evidence="5">
    <location>
        <begin position="422"/>
        <end position="551"/>
    </location>
</feature>
<dbReference type="EMBL" id="JAGPXD010000003">
    <property type="protein sequence ID" value="KAH7361395.1"/>
    <property type="molecule type" value="Genomic_DNA"/>
</dbReference>
<dbReference type="InterPro" id="IPR013783">
    <property type="entry name" value="Ig-like_fold"/>
</dbReference>
<accession>A0A8K0X458</accession>
<evidence type="ECO:0000259" key="4">
    <source>
        <dbReference type="Pfam" id="PF00703"/>
    </source>
</evidence>
<dbReference type="GO" id="GO:0005975">
    <property type="term" value="P:carbohydrate metabolic process"/>
    <property type="evidence" value="ECO:0007669"/>
    <property type="project" value="InterPro"/>
</dbReference>
<keyword evidence="3" id="KW-0326">Glycosidase</keyword>
<evidence type="ECO:0000256" key="3">
    <source>
        <dbReference type="ARBA" id="ARBA00023295"/>
    </source>
</evidence>
<dbReference type="GO" id="GO:0004553">
    <property type="term" value="F:hydrolase activity, hydrolyzing O-glycosyl compounds"/>
    <property type="evidence" value="ECO:0007669"/>
    <property type="project" value="InterPro"/>
</dbReference>
<gene>
    <name evidence="6" type="ORF">B0T11DRAFT_74037</name>
</gene>
<dbReference type="Pfam" id="PF02836">
    <property type="entry name" value="Glyco_hydro_2_C"/>
    <property type="match status" value="1"/>
</dbReference>
<comment type="similarity">
    <text evidence="1">Belongs to the glycosyl hydrolase 2 family.</text>
</comment>
<feature type="domain" description="Glycoside hydrolase family 2 immunoglobulin-like beta-sandwich" evidence="4">
    <location>
        <begin position="303"/>
        <end position="382"/>
    </location>
</feature>
<reference evidence="6" key="1">
    <citation type="journal article" date="2021" name="Nat. Commun.">
        <title>Genetic determinants of endophytism in the Arabidopsis root mycobiome.</title>
        <authorList>
            <person name="Mesny F."/>
            <person name="Miyauchi S."/>
            <person name="Thiergart T."/>
            <person name="Pickel B."/>
            <person name="Atanasova L."/>
            <person name="Karlsson M."/>
            <person name="Huettel B."/>
            <person name="Barry K.W."/>
            <person name="Haridas S."/>
            <person name="Chen C."/>
            <person name="Bauer D."/>
            <person name="Andreopoulos W."/>
            <person name="Pangilinan J."/>
            <person name="LaButti K."/>
            <person name="Riley R."/>
            <person name="Lipzen A."/>
            <person name="Clum A."/>
            <person name="Drula E."/>
            <person name="Henrissat B."/>
            <person name="Kohler A."/>
            <person name="Grigoriev I.V."/>
            <person name="Martin F.M."/>
            <person name="Hacquard S."/>
        </authorList>
    </citation>
    <scope>NUCLEOTIDE SEQUENCE</scope>
    <source>
        <strain evidence="6">MPI-CAGE-AT-0016</strain>
    </source>
</reference>